<evidence type="ECO:0000256" key="3">
    <source>
        <dbReference type="SAM" id="MobiDB-lite"/>
    </source>
</evidence>
<proteinExistence type="predicted"/>
<dbReference type="Proteomes" id="UP000199352">
    <property type="component" value="Unassembled WGS sequence"/>
</dbReference>
<evidence type="ECO:0000256" key="2">
    <source>
        <dbReference type="ARBA" id="ARBA00022553"/>
    </source>
</evidence>
<dbReference type="SUPFAM" id="SSF55048">
    <property type="entry name" value="Probable ACP-binding domain of malonyl-CoA ACP transacylase"/>
    <property type="match status" value="1"/>
</dbReference>
<dbReference type="SMART" id="SM00827">
    <property type="entry name" value="PKS_AT"/>
    <property type="match status" value="1"/>
</dbReference>
<dbReference type="Pfam" id="PF00698">
    <property type="entry name" value="Acyl_transf_1"/>
    <property type="match status" value="1"/>
</dbReference>
<dbReference type="Gene3D" id="1.10.1200.10">
    <property type="entry name" value="ACP-like"/>
    <property type="match status" value="1"/>
</dbReference>
<dbReference type="InterPro" id="IPR016036">
    <property type="entry name" value="Malonyl_transacylase_ACP-bd"/>
</dbReference>
<keyword evidence="2" id="KW-0597">Phosphoprotein</keyword>
<evidence type="ECO:0000313" key="6">
    <source>
        <dbReference type="Proteomes" id="UP000199352"/>
    </source>
</evidence>
<dbReference type="InterPro" id="IPR014043">
    <property type="entry name" value="Acyl_transferase_dom"/>
</dbReference>
<keyword evidence="1" id="KW-0596">Phosphopantetheine</keyword>
<dbReference type="Pfam" id="PF00550">
    <property type="entry name" value="PP-binding"/>
    <property type="match status" value="1"/>
</dbReference>
<dbReference type="AlphaFoldDB" id="A0A1H9WS94"/>
<evidence type="ECO:0000256" key="1">
    <source>
        <dbReference type="ARBA" id="ARBA00022450"/>
    </source>
</evidence>
<dbReference type="Gene3D" id="3.40.366.10">
    <property type="entry name" value="Malonyl-Coenzyme A Acyl Carrier Protein, domain 2"/>
    <property type="match status" value="1"/>
</dbReference>
<dbReference type="InterPro" id="IPR036736">
    <property type="entry name" value="ACP-like_sf"/>
</dbReference>
<feature type="region of interest" description="Disordered" evidence="3">
    <location>
        <begin position="321"/>
        <end position="342"/>
    </location>
</feature>
<evidence type="ECO:0000313" key="5">
    <source>
        <dbReference type="EMBL" id="SES36694.1"/>
    </source>
</evidence>
<keyword evidence="6" id="KW-1185">Reference proteome</keyword>
<dbReference type="SUPFAM" id="SSF52151">
    <property type="entry name" value="FabD/lysophospholipase-like"/>
    <property type="match status" value="1"/>
</dbReference>
<feature type="compositionally biased region" description="Low complexity" evidence="3">
    <location>
        <begin position="332"/>
        <end position="342"/>
    </location>
</feature>
<dbReference type="EMBL" id="FOFR01000041">
    <property type="protein sequence ID" value="SES36694.1"/>
    <property type="molecule type" value="Genomic_DNA"/>
</dbReference>
<dbReference type="InterPro" id="IPR001227">
    <property type="entry name" value="Ac_transferase_dom_sf"/>
</dbReference>
<dbReference type="PROSITE" id="PS50075">
    <property type="entry name" value="CARRIER"/>
    <property type="match status" value="1"/>
</dbReference>
<protein>
    <submittedName>
        <fullName evidence="5">Malonyl CoA-acyl carrier protein transacylase</fullName>
    </submittedName>
</protein>
<dbReference type="SUPFAM" id="SSF47336">
    <property type="entry name" value="ACP-like"/>
    <property type="match status" value="1"/>
</dbReference>
<dbReference type="STRING" id="402600.SAMN05216188_14110"/>
<organism evidence="5 6">
    <name type="scientific">Lentzea xinjiangensis</name>
    <dbReference type="NCBI Taxonomy" id="402600"/>
    <lineage>
        <taxon>Bacteria</taxon>
        <taxon>Bacillati</taxon>
        <taxon>Actinomycetota</taxon>
        <taxon>Actinomycetes</taxon>
        <taxon>Pseudonocardiales</taxon>
        <taxon>Pseudonocardiaceae</taxon>
        <taxon>Lentzea</taxon>
    </lineage>
</organism>
<dbReference type="PANTHER" id="PTHR43775">
    <property type="entry name" value="FATTY ACID SYNTHASE"/>
    <property type="match status" value="1"/>
</dbReference>
<sequence>MVKTAFLFPGQGSFVPGILRDLADEGPVSETLRRADAVASGYGHGNIRSVLTDSRSPQQRAMTDAPSTLWLAIFTTSTALHAFLRAEGLRPDVLIGHSQGEIAALTAGGWLALEDGLRLLCEREAHLRAHSPRGGLLAVELGVRRTEGLIGMMGDATAAMAADNAPGQTVISGSEDSLATAQKVLAAMEVTSTRLRAPYPFHGPLLAGVTESFREVVDGVEFHLGHTPVFSPILGRPIASVDDARAVVRNHLVQPVWFRKAVFEVLADGVDRFVECGAKSILVDLARRTTPNSVDFLAPLTRRAAKADVHALFDASADAPVAPHDESAAGSVPETPAVPAAAEPETTPVALKANGRLPEADVLIDELRQIFAEQLGYPLDVLTDDVDLEADLGISSVKQIELFTIVLDRYNLATPPSDIRPGLFATLPDLATFLRRLDDDAAKAA</sequence>
<name>A0A1H9WS94_9PSEU</name>
<dbReference type="GO" id="GO:0004312">
    <property type="term" value="F:fatty acid synthase activity"/>
    <property type="evidence" value="ECO:0007669"/>
    <property type="project" value="TreeGrafter"/>
</dbReference>
<dbReference type="InterPro" id="IPR009081">
    <property type="entry name" value="PP-bd_ACP"/>
</dbReference>
<gene>
    <name evidence="5" type="ORF">SAMN05216188_14110</name>
</gene>
<dbReference type="InterPro" id="IPR016035">
    <property type="entry name" value="Acyl_Trfase/lysoPLipase"/>
</dbReference>
<dbReference type="PANTHER" id="PTHR43775:SF37">
    <property type="entry name" value="SI:DKEY-61P9.11"/>
    <property type="match status" value="1"/>
</dbReference>
<evidence type="ECO:0000259" key="4">
    <source>
        <dbReference type="PROSITE" id="PS50075"/>
    </source>
</evidence>
<accession>A0A1H9WS94</accession>
<feature type="domain" description="Carrier" evidence="4">
    <location>
        <begin position="358"/>
        <end position="438"/>
    </location>
</feature>
<dbReference type="GO" id="GO:0006633">
    <property type="term" value="P:fatty acid biosynthetic process"/>
    <property type="evidence" value="ECO:0007669"/>
    <property type="project" value="TreeGrafter"/>
</dbReference>
<reference evidence="6" key="1">
    <citation type="submission" date="2016-10" db="EMBL/GenBank/DDBJ databases">
        <authorList>
            <person name="Varghese N."/>
            <person name="Submissions S."/>
        </authorList>
    </citation>
    <scope>NUCLEOTIDE SEQUENCE [LARGE SCALE GENOMIC DNA]</scope>
    <source>
        <strain evidence="6">CGMCC 4.3525</strain>
    </source>
</reference>
<dbReference type="InterPro" id="IPR050091">
    <property type="entry name" value="PKS_NRPS_Biosynth_Enz"/>
</dbReference>